<organism evidence="3 4">
    <name type="scientific">Musa troglodytarum</name>
    <name type="common">fe'i banana</name>
    <dbReference type="NCBI Taxonomy" id="320322"/>
    <lineage>
        <taxon>Eukaryota</taxon>
        <taxon>Viridiplantae</taxon>
        <taxon>Streptophyta</taxon>
        <taxon>Embryophyta</taxon>
        <taxon>Tracheophyta</taxon>
        <taxon>Spermatophyta</taxon>
        <taxon>Magnoliopsida</taxon>
        <taxon>Liliopsida</taxon>
        <taxon>Zingiberales</taxon>
        <taxon>Musaceae</taxon>
        <taxon>Musa</taxon>
    </lineage>
</organism>
<dbReference type="SUPFAM" id="SSF53098">
    <property type="entry name" value="Ribonuclease H-like"/>
    <property type="match status" value="1"/>
</dbReference>
<evidence type="ECO:0000313" key="4">
    <source>
        <dbReference type="Proteomes" id="UP001055439"/>
    </source>
</evidence>
<accession>A0A9E7EXX1</accession>
<dbReference type="OrthoDB" id="782140at2759"/>
<dbReference type="Gene3D" id="3.30.420.10">
    <property type="entry name" value="Ribonuclease H-like superfamily/Ribonuclease H"/>
    <property type="match status" value="1"/>
</dbReference>
<dbReference type="EMBL" id="CP097503">
    <property type="protein sequence ID" value="URD84042.1"/>
    <property type="molecule type" value="Genomic_DNA"/>
</dbReference>
<dbReference type="PANTHER" id="PTHR42648:SF28">
    <property type="entry name" value="TRANSPOSON-ENCODED PROTEIN WITH RIBONUCLEASE H-LIKE AND RETROVIRUS ZINC FINGER-LIKE DOMAINS"/>
    <property type="match status" value="1"/>
</dbReference>
<dbReference type="InterPro" id="IPR039537">
    <property type="entry name" value="Retrotran_Ty1/copia-like"/>
</dbReference>
<keyword evidence="4" id="KW-1185">Reference proteome</keyword>
<dbReference type="PANTHER" id="PTHR42648">
    <property type="entry name" value="TRANSPOSASE, PUTATIVE-RELATED"/>
    <property type="match status" value="1"/>
</dbReference>
<feature type="region of interest" description="Disordered" evidence="1">
    <location>
        <begin position="122"/>
        <end position="165"/>
    </location>
</feature>
<evidence type="ECO:0000313" key="3">
    <source>
        <dbReference type="EMBL" id="URD84042.1"/>
    </source>
</evidence>
<proteinExistence type="predicted"/>
<feature type="domain" description="Integrase catalytic" evidence="2">
    <location>
        <begin position="1"/>
        <end position="97"/>
    </location>
</feature>
<gene>
    <name evidence="3" type="ORF">MUK42_05578</name>
</gene>
<dbReference type="PROSITE" id="PS50994">
    <property type="entry name" value="INTEGRASE"/>
    <property type="match status" value="1"/>
</dbReference>
<evidence type="ECO:0000256" key="1">
    <source>
        <dbReference type="SAM" id="MobiDB-lite"/>
    </source>
</evidence>
<dbReference type="InterPro" id="IPR012337">
    <property type="entry name" value="RNaseH-like_sf"/>
</dbReference>
<protein>
    <submittedName>
        <fullName evidence="3">Integrase core domain</fullName>
    </submittedName>
</protein>
<feature type="compositionally biased region" description="Basic and acidic residues" evidence="1">
    <location>
        <begin position="122"/>
        <end position="135"/>
    </location>
</feature>
<dbReference type="GO" id="GO:0015074">
    <property type="term" value="P:DNA integration"/>
    <property type="evidence" value="ECO:0007669"/>
    <property type="project" value="InterPro"/>
</dbReference>
<name>A0A9E7EXX1_9LILI</name>
<dbReference type="InterPro" id="IPR001584">
    <property type="entry name" value="Integrase_cat-core"/>
</dbReference>
<sequence length="380" mass="42784">MAPSTISRFSASASSPEFLIEFILILEKTVPKTPQQNDVAERMNRTIEERIRCMLSHARLPKSFWGEAIRTTVDLINLSPSVPLKGDVTERVWKGKSVSYDHLRIFGCKAFVHIPKDERSKLDNKTKVHNDHGGDEKEDCGENISDNAPTVDEVEPTKQTPPPLVEIPLRRSTRERQPSTRYRPHEYVMLTDRREPKTYQEAILHEHKNEWVEAMQEEMRSLLENHTYDLVLKVSSGNAASGNVPASSVAPPRSMPRPMHVVGMQRMPNTGMPAFNVATQTGIGAPASGSIPMQRGAAAQAHQQQLRRKDPGMGMQNPDRIVEEKRVTMLSRQTRKVEMHKKESRMPCRGTPIIFLKDDTLCKFLGRSLATLLPSPTAIS</sequence>
<dbReference type="GO" id="GO:0003676">
    <property type="term" value="F:nucleic acid binding"/>
    <property type="evidence" value="ECO:0007669"/>
    <property type="project" value="InterPro"/>
</dbReference>
<evidence type="ECO:0000259" key="2">
    <source>
        <dbReference type="PROSITE" id="PS50994"/>
    </source>
</evidence>
<dbReference type="InterPro" id="IPR036397">
    <property type="entry name" value="RNaseH_sf"/>
</dbReference>
<dbReference type="AlphaFoldDB" id="A0A9E7EXX1"/>
<dbReference type="Proteomes" id="UP001055439">
    <property type="component" value="Chromosome 10"/>
</dbReference>
<reference evidence="3" key="1">
    <citation type="submission" date="2022-05" db="EMBL/GenBank/DDBJ databases">
        <title>The Musa troglodytarum L. genome provides insights into the mechanism of non-climacteric behaviour and enrichment of carotenoids.</title>
        <authorList>
            <person name="Wang J."/>
        </authorList>
    </citation>
    <scope>NUCLEOTIDE SEQUENCE</scope>
    <source>
        <tissue evidence="3">Leaf</tissue>
    </source>
</reference>